<comment type="similarity">
    <text evidence="1">Belongs to the universal ribosomal protein uS4 family.</text>
</comment>
<dbReference type="GO" id="GO:0019843">
    <property type="term" value="F:rRNA binding"/>
    <property type="evidence" value="ECO:0007669"/>
    <property type="project" value="UniProtKB-KW"/>
</dbReference>
<dbReference type="PROSITE" id="PS50889">
    <property type="entry name" value="S4"/>
    <property type="match status" value="1"/>
</dbReference>
<reference evidence="8" key="1">
    <citation type="submission" date="2017-09" db="EMBL/GenBank/DDBJ databases">
        <title>Comparative analysis of the mitochondrial genomes of 6 newly sequenced diatoms reveals group II introns in the barcoding region of cox1.</title>
        <authorList>
            <person name="Keepers K.G."/>
            <person name="Pogoda C.S."/>
            <person name="Kane N.C."/>
            <person name="Hamsher S.E."/>
            <person name="Stepanek J.G."/>
            <person name="Kociolek J.P."/>
        </authorList>
    </citation>
    <scope>NUCLEOTIDE SEQUENCE</scope>
</reference>
<dbReference type="PANTHER" id="PTHR11831:SF4">
    <property type="entry name" value="SMALL RIBOSOMAL SUBUNIT PROTEIN US4M"/>
    <property type="match status" value="1"/>
</dbReference>
<keyword evidence="3 6" id="KW-0694">RNA-binding</keyword>
<proteinExistence type="inferred from homology"/>
<keyword evidence="4 8" id="KW-0689">Ribosomal protein</keyword>
<dbReference type="GO" id="GO:0015935">
    <property type="term" value="C:small ribosomal subunit"/>
    <property type="evidence" value="ECO:0007669"/>
    <property type="project" value="TreeGrafter"/>
</dbReference>
<dbReference type="InterPro" id="IPR002942">
    <property type="entry name" value="S4_RNA-bd"/>
</dbReference>
<dbReference type="GeneID" id="36937308"/>
<dbReference type="PANTHER" id="PTHR11831">
    <property type="entry name" value="30S 40S RIBOSOMAL PROTEIN"/>
    <property type="match status" value="1"/>
</dbReference>
<dbReference type="RefSeq" id="YP_009485454.1">
    <property type="nucleotide sequence ID" value="NC_037727.1"/>
</dbReference>
<feature type="domain" description="RNA-binding S4" evidence="7">
    <location>
        <begin position="124"/>
        <end position="186"/>
    </location>
</feature>
<name>A0A2R4A398_9STRA</name>
<evidence type="ECO:0000256" key="6">
    <source>
        <dbReference type="PROSITE-ProRule" id="PRU00182"/>
    </source>
</evidence>
<protein>
    <submittedName>
        <fullName evidence="8">Ribosomal protein S4</fullName>
    </submittedName>
</protein>
<dbReference type="Pfam" id="PF01479">
    <property type="entry name" value="S4"/>
    <property type="match status" value="1"/>
</dbReference>
<dbReference type="Gene3D" id="3.10.290.10">
    <property type="entry name" value="RNA-binding S4 domain"/>
    <property type="match status" value="1"/>
</dbReference>
<evidence type="ECO:0000256" key="2">
    <source>
        <dbReference type="ARBA" id="ARBA00022730"/>
    </source>
</evidence>
<organism evidence="8">
    <name type="scientific">Halamphora coffeiformis</name>
    <dbReference type="NCBI Taxonomy" id="1487565"/>
    <lineage>
        <taxon>Eukaryota</taxon>
        <taxon>Sar</taxon>
        <taxon>Stramenopiles</taxon>
        <taxon>Ochrophyta</taxon>
        <taxon>Bacillariophyta</taxon>
        <taxon>Bacillariophyceae</taxon>
        <taxon>Bacillariophycidae</taxon>
        <taxon>Naviculales</taxon>
        <taxon>Amphipleuraceae</taxon>
        <taxon>Halamphora</taxon>
    </lineage>
</organism>
<dbReference type="CDD" id="cd00165">
    <property type="entry name" value="S4"/>
    <property type="match status" value="1"/>
</dbReference>
<evidence type="ECO:0000313" key="8">
    <source>
        <dbReference type="EMBL" id="AVR57518.1"/>
    </source>
</evidence>
<evidence type="ECO:0000256" key="3">
    <source>
        <dbReference type="ARBA" id="ARBA00022884"/>
    </source>
</evidence>
<dbReference type="EMBL" id="MF997420">
    <property type="protein sequence ID" value="AVR57518.1"/>
    <property type="molecule type" value="Genomic_DNA"/>
</dbReference>
<dbReference type="InterPro" id="IPR022801">
    <property type="entry name" value="Ribosomal_uS4"/>
</dbReference>
<dbReference type="GO" id="GO:0042274">
    <property type="term" value="P:ribosomal small subunit biogenesis"/>
    <property type="evidence" value="ECO:0007669"/>
    <property type="project" value="TreeGrafter"/>
</dbReference>
<evidence type="ECO:0000256" key="4">
    <source>
        <dbReference type="ARBA" id="ARBA00022980"/>
    </source>
</evidence>
<sequence length="237" mass="28252">MSFQNKNRFRPIFKQFLILRENVQNRQKLLSFKKNKWKSFLRFYNNKLKPFKKFKPLDQTKHYVNKYGTRGTSYTKRFRDTLAAGTRFRLFYGSMLRKGLKRRIKIATKSFKLSEFGFIQLFERQLDTVLYRAKFASSMRSARQLISHGNVFVNNEPIKSKTFSLRNGDIISLHLNCLNLFESHILSSTKWPMPPKHLIVNYKTLQIAYLGDVKSFNPVNDFSFNLKLQKILTYYSR</sequence>
<dbReference type="InterPro" id="IPR036986">
    <property type="entry name" value="S4_RNA-bd_sf"/>
</dbReference>
<keyword evidence="2" id="KW-0699">rRNA-binding</keyword>
<keyword evidence="8" id="KW-0496">Mitochondrion</keyword>
<evidence type="ECO:0000259" key="7">
    <source>
        <dbReference type="SMART" id="SM00363"/>
    </source>
</evidence>
<dbReference type="GO" id="GO:0003735">
    <property type="term" value="F:structural constituent of ribosome"/>
    <property type="evidence" value="ECO:0007669"/>
    <property type="project" value="TreeGrafter"/>
</dbReference>
<dbReference type="SUPFAM" id="SSF55174">
    <property type="entry name" value="Alpha-L RNA-binding motif"/>
    <property type="match status" value="1"/>
</dbReference>
<dbReference type="AlphaFoldDB" id="A0A2R4A398"/>
<evidence type="ECO:0000256" key="5">
    <source>
        <dbReference type="ARBA" id="ARBA00023274"/>
    </source>
</evidence>
<keyword evidence="5" id="KW-0687">Ribonucleoprotein</keyword>
<geneLocation type="mitochondrion" evidence="8"/>
<dbReference type="Gene3D" id="1.10.1050.10">
    <property type="entry name" value="Ribosomal Protein S4 Delta 41, Chain A, domain 1"/>
    <property type="match status" value="1"/>
</dbReference>
<accession>A0A2R4A398</accession>
<dbReference type="SMART" id="SM00363">
    <property type="entry name" value="S4"/>
    <property type="match status" value="1"/>
</dbReference>
<evidence type="ECO:0000256" key="1">
    <source>
        <dbReference type="ARBA" id="ARBA00007465"/>
    </source>
</evidence>
<gene>
    <name evidence="8" type="primary">rps4</name>
</gene>